<name>A0A6D2JMM5_9BRAS</name>
<dbReference type="PROSITE" id="PS00108">
    <property type="entry name" value="PROTEIN_KINASE_ST"/>
    <property type="match status" value="1"/>
</dbReference>
<protein>
    <recommendedName>
        <fullName evidence="2">non-specific serine/threonine protein kinase</fullName>
        <ecNumber evidence="2">2.7.11.1</ecNumber>
    </recommendedName>
</protein>
<dbReference type="InterPro" id="IPR050823">
    <property type="entry name" value="Plant_Ser_Thr_Prot_Kinase"/>
</dbReference>
<feature type="domain" description="Protein kinase" evidence="13">
    <location>
        <begin position="87"/>
        <end position="370"/>
    </location>
</feature>
<feature type="compositionally biased region" description="Polar residues" evidence="12">
    <location>
        <begin position="410"/>
        <end position="425"/>
    </location>
</feature>
<keyword evidence="16" id="KW-1185">Reference proteome</keyword>
<dbReference type="PANTHER" id="PTHR45621">
    <property type="entry name" value="OS01G0588500 PROTEIN-RELATED"/>
    <property type="match status" value="1"/>
</dbReference>
<dbReference type="Gene3D" id="3.30.200.20">
    <property type="entry name" value="Phosphorylase Kinase, domain 1"/>
    <property type="match status" value="1"/>
</dbReference>
<keyword evidence="9 10" id="KW-0067">ATP-binding</keyword>
<evidence type="ECO:0000256" key="5">
    <source>
        <dbReference type="ARBA" id="ARBA00022679"/>
    </source>
</evidence>
<dbReference type="EMBL" id="CACVBM020001493">
    <property type="protein sequence ID" value="CAA7051792.1"/>
    <property type="molecule type" value="Genomic_DNA"/>
</dbReference>
<keyword evidence="3" id="KW-0472">Membrane</keyword>
<organism evidence="14 16">
    <name type="scientific">Microthlaspi erraticum</name>
    <dbReference type="NCBI Taxonomy" id="1685480"/>
    <lineage>
        <taxon>Eukaryota</taxon>
        <taxon>Viridiplantae</taxon>
        <taxon>Streptophyta</taxon>
        <taxon>Embryophyta</taxon>
        <taxon>Tracheophyta</taxon>
        <taxon>Spermatophyta</taxon>
        <taxon>Magnoliopsida</taxon>
        <taxon>eudicotyledons</taxon>
        <taxon>Gunneridae</taxon>
        <taxon>Pentapetalae</taxon>
        <taxon>rosids</taxon>
        <taxon>malvids</taxon>
        <taxon>Brassicales</taxon>
        <taxon>Brassicaceae</taxon>
        <taxon>Coluteocarpeae</taxon>
        <taxon>Microthlaspi</taxon>
    </lineage>
</organism>
<evidence type="ECO:0000256" key="2">
    <source>
        <dbReference type="ARBA" id="ARBA00012513"/>
    </source>
</evidence>
<evidence type="ECO:0000256" key="12">
    <source>
        <dbReference type="SAM" id="MobiDB-lite"/>
    </source>
</evidence>
<dbReference type="EC" id="2.7.11.1" evidence="2"/>
<dbReference type="Pfam" id="PF07714">
    <property type="entry name" value="PK_Tyr_Ser-Thr"/>
    <property type="match status" value="1"/>
</dbReference>
<evidence type="ECO:0000256" key="8">
    <source>
        <dbReference type="ARBA" id="ARBA00022821"/>
    </source>
</evidence>
<dbReference type="InterPro" id="IPR011009">
    <property type="entry name" value="Kinase-like_dom_sf"/>
</dbReference>
<evidence type="ECO:0000256" key="3">
    <source>
        <dbReference type="ARBA" id="ARBA00022475"/>
    </source>
</evidence>
<evidence type="ECO:0000256" key="7">
    <source>
        <dbReference type="ARBA" id="ARBA00022777"/>
    </source>
</evidence>
<dbReference type="PROSITE" id="PS50011">
    <property type="entry name" value="PROTEIN_KINASE_DOM"/>
    <property type="match status" value="1"/>
</dbReference>
<dbReference type="FunFam" id="3.30.200.20:FF:000228">
    <property type="entry name" value="Serine/threonine-protein kinase BIK1"/>
    <property type="match status" value="1"/>
</dbReference>
<dbReference type="InterPro" id="IPR008271">
    <property type="entry name" value="Ser/Thr_kinase_AS"/>
</dbReference>
<dbReference type="InterPro" id="IPR001245">
    <property type="entry name" value="Ser-Thr/Tyr_kinase_cat_dom"/>
</dbReference>
<dbReference type="OrthoDB" id="4062651at2759"/>
<keyword evidence="7" id="KW-0418">Kinase</keyword>
<keyword evidence="5" id="KW-0808">Transferase</keyword>
<dbReference type="CDD" id="cd14066">
    <property type="entry name" value="STKc_IRAK"/>
    <property type="match status" value="1"/>
</dbReference>
<feature type="binding site" evidence="10">
    <location>
        <position position="125"/>
    </location>
    <ligand>
        <name>ATP</name>
        <dbReference type="ChEBI" id="CHEBI:30616"/>
    </ligand>
</feature>
<dbReference type="FunFam" id="1.10.510.10:FF:000258">
    <property type="entry name" value="Probable serine/threonine-protein kinase PBL8"/>
    <property type="match status" value="1"/>
</dbReference>
<dbReference type="GO" id="GO:0005524">
    <property type="term" value="F:ATP binding"/>
    <property type="evidence" value="ECO:0007669"/>
    <property type="project" value="UniProtKB-UniRule"/>
</dbReference>
<keyword evidence="3" id="KW-1003">Cell membrane</keyword>
<evidence type="ECO:0000256" key="9">
    <source>
        <dbReference type="ARBA" id="ARBA00022840"/>
    </source>
</evidence>
<dbReference type="InterPro" id="IPR000719">
    <property type="entry name" value="Prot_kinase_dom"/>
</dbReference>
<dbReference type="EMBL" id="CACVBM020001178">
    <property type="protein sequence ID" value="CAA7037601.1"/>
    <property type="molecule type" value="Genomic_DNA"/>
</dbReference>
<evidence type="ECO:0000256" key="1">
    <source>
        <dbReference type="ARBA" id="ARBA00004236"/>
    </source>
</evidence>
<comment type="similarity">
    <text evidence="11">Belongs to the protein kinase superfamily.</text>
</comment>
<dbReference type="GO" id="GO:0005886">
    <property type="term" value="C:plasma membrane"/>
    <property type="evidence" value="ECO:0007669"/>
    <property type="project" value="UniProtKB-SubCell"/>
</dbReference>
<sequence>MGNCLDSSAKVDTSSHSPHANSAFSASKVSSRTSLSTCPSGTSTNTYNTGGSSLGSLPTLRTEGEILSSPNLKAFTLNELKNATKNFRDDSVLGEGGFGRVYKGWIDGTTLAASRPGSGIVVAVKMLKPEGFQGHKEWLTEVNYLGQLTHPNLVLLIGYCAEGENRLLVYEFMPKGSLENHLFRRGSQPLTWAIRMKVAVGAARGLTFLHEAKSQVIYRDFKAANILLDSEFNAKLSDFGLAKAGPTGDNTHVSTKVMGTQGYAAPEYVATGRLTAKSDVYSFGVVLLELISGRRAMDNANGGAEYSLVDWAKPYLGEKRKLFRIMDTKLGGQYPQKGAFAAATLALQCLNPDAKLRPKMSEVLATLEELESAAKPGTKHTQMESPGARHSSAVQKSPVGGYSQDRPLTPGTSPLPSYSQSPRVR</sequence>
<evidence type="ECO:0000313" key="15">
    <source>
        <dbReference type="EMBL" id="CAA7051792.1"/>
    </source>
</evidence>
<dbReference type="Gene3D" id="1.10.510.10">
    <property type="entry name" value="Transferase(Phosphotransferase) domain 1"/>
    <property type="match status" value="1"/>
</dbReference>
<dbReference type="InterPro" id="IPR017441">
    <property type="entry name" value="Protein_kinase_ATP_BS"/>
</dbReference>
<proteinExistence type="inferred from homology"/>
<evidence type="ECO:0000256" key="11">
    <source>
        <dbReference type="RuleBase" id="RU000304"/>
    </source>
</evidence>
<keyword evidence="8" id="KW-0611">Plant defense</keyword>
<evidence type="ECO:0000256" key="10">
    <source>
        <dbReference type="PROSITE-ProRule" id="PRU10141"/>
    </source>
</evidence>
<evidence type="ECO:0000259" key="13">
    <source>
        <dbReference type="PROSITE" id="PS50011"/>
    </source>
</evidence>
<reference evidence="14 16" key="1">
    <citation type="submission" date="2020-01" db="EMBL/GenBank/DDBJ databases">
        <authorList>
            <person name="Mishra B."/>
        </authorList>
    </citation>
    <scope>NUCLEOTIDE SEQUENCE [LARGE SCALE GENOMIC DNA]</scope>
</reference>
<keyword evidence="4 11" id="KW-0723">Serine/threonine-protein kinase</keyword>
<feature type="compositionally biased region" description="Polar residues" evidence="12">
    <location>
        <begin position="10"/>
        <end position="39"/>
    </location>
</feature>
<dbReference type="GO" id="GO:0006952">
    <property type="term" value="P:defense response"/>
    <property type="evidence" value="ECO:0007669"/>
    <property type="project" value="UniProtKB-KW"/>
</dbReference>
<evidence type="ECO:0000313" key="16">
    <source>
        <dbReference type="Proteomes" id="UP000467841"/>
    </source>
</evidence>
<keyword evidence="6 10" id="KW-0547">Nucleotide-binding</keyword>
<feature type="compositionally biased region" description="Low complexity" evidence="12">
    <location>
        <begin position="40"/>
        <end position="55"/>
    </location>
</feature>
<dbReference type="GO" id="GO:0004674">
    <property type="term" value="F:protein serine/threonine kinase activity"/>
    <property type="evidence" value="ECO:0007669"/>
    <property type="project" value="UniProtKB-KW"/>
</dbReference>
<dbReference type="AlphaFoldDB" id="A0A6D2JMM5"/>
<evidence type="ECO:0000256" key="4">
    <source>
        <dbReference type="ARBA" id="ARBA00022527"/>
    </source>
</evidence>
<feature type="region of interest" description="Disordered" evidence="12">
    <location>
        <begin position="371"/>
        <end position="425"/>
    </location>
</feature>
<dbReference type="Proteomes" id="UP000467841">
    <property type="component" value="Unassembled WGS sequence"/>
</dbReference>
<dbReference type="PROSITE" id="PS00107">
    <property type="entry name" value="PROTEIN_KINASE_ATP"/>
    <property type="match status" value="1"/>
</dbReference>
<dbReference type="SUPFAM" id="SSF56112">
    <property type="entry name" value="Protein kinase-like (PK-like)"/>
    <property type="match status" value="1"/>
</dbReference>
<comment type="subcellular location">
    <subcellularLocation>
        <location evidence="1">Cell membrane</location>
    </subcellularLocation>
</comment>
<evidence type="ECO:0000313" key="14">
    <source>
        <dbReference type="EMBL" id="CAA7037601.1"/>
    </source>
</evidence>
<gene>
    <name evidence="14" type="ORF">MERR_LOCUS24836</name>
    <name evidence="15" type="ORF">MERR_LOCUS39027</name>
</gene>
<accession>A0A6D2JMM5</accession>
<evidence type="ECO:0000256" key="6">
    <source>
        <dbReference type="ARBA" id="ARBA00022741"/>
    </source>
</evidence>
<feature type="region of interest" description="Disordered" evidence="12">
    <location>
        <begin position="1"/>
        <end position="55"/>
    </location>
</feature>